<dbReference type="Proteomes" id="UP001219934">
    <property type="component" value="Unassembled WGS sequence"/>
</dbReference>
<keyword evidence="2" id="KW-1185">Reference proteome</keyword>
<dbReference type="AlphaFoldDB" id="A0AAD6B1D3"/>
<comment type="caution">
    <text evidence="1">The sequence shown here is derived from an EMBL/GenBank/DDBJ whole genome shotgun (WGS) entry which is preliminary data.</text>
</comment>
<dbReference type="EMBL" id="JAPTMU010000012">
    <property type="protein sequence ID" value="KAJ4934798.1"/>
    <property type="molecule type" value="Genomic_DNA"/>
</dbReference>
<evidence type="ECO:0000313" key="1">
    <source>
        <dbReference type="EMBL" id="KAJ4934798.1"/>
    </source>
</evidence>
<name>A0AAD6B1D3_9TELE</name>
<organism evidence="1 2">
    <name type="scientific">Pogonophryne albipinna</name>
    <dbReference type="NCBI Taxonomy" id="1090488"/>
    <lineage>
        <taxon>Eukaryota</taxon>
        <taxon>Metazoa</taxon>
        <taxon>Chordata</taxon>
        <taxon>Craniata</taxon>
        <taxon>Vertebrata</taxon>
        <taxon>Euteleostomi</taxon>
        <taxon>Actinopterygii</taxon>
        <taxon>Neopterygii</taxon>
        <taxon>Teleostei</taxon>
        <taxon>Neoteleostei</taxon>
        <taxon>Acanthomorphata</taxon>
        <taxon>Eupercaria</taxon>
        <taxon>Perciformes</taxon>
        <taxon>Notothenioidei</taxon>
        <taxon>Pogonophryne</taxon>
    </lineage>
</organism>
<proteinExistence type="predicted"/>
<accession>A0AAD6B1D3</accession>
<sequence length="106" mass="11951">MNSSKSVNSTAIRAEIKRHESLQSAINRLSKQFERVENPQLRSGLKVFLLSIQASGHEATNGNIPQQPSPWQQDETCCAAYFLSAILQLPSKPLPFRQTEAFYMRS</sequence>
<gene>
    <name evidence="1" type="ORF">JOQ06_007580</name>
</gene>
<evidence type="ECO:0000313" key="2">
    <source>
        <dbReference type="Proteomes" id="UP001219934"/>
    </source>
</evidence>
<reference evidence="1" key="1">
    <citation type="submission" date="2022-11" db="EMBL/GenBank/DDBJ databases">
        <title>Chromosome-level genome of Pogonophryne albipinna.</title>
        <authorList>
            <person name="Jo E."/>
        </authorList>
    </citation>
    <scope>NUCLEOTIDE SEQUENCE</scope>
    <source>
        <strain evidence="1">SGF0006</strain>
        <tissue evidence="1">Muscle</tissue>
    </source>
</reference>
<protein>
    <submittedName>
        <fullName evidence="1">Uncharacterized protein</fullName>
    </submittedName>
</protein>